<proteinExistence type="predicted"/>
<reference evidence="1" key="1">
    <citation type="submission" date="2018-11" db="EMBL/GenBank/DDBJ databases">
        <authorList>
            <consortium name="Pathogen Informatics"/>
        </authorList>
    </citation>
    <scope>NUCLEOTIDE SEQUENCE</scope>
</reference>
<dbReference type="AlphaFoldDB" id="A0A448WCT0"/>
<evidence type="ECO:0000313" key="2">
    <source>
        <dbReference type="Proteomes" id="UP000784294"/>
    </source>
</evidence>
<comment type="caution">
    <text evidence="1">The sequence shown here is derived from an EMBL/GenBank/DDBJ whole genome shotgun (WGS) entry which is preliminary data.</text>
</comment>
<keyword evidence="2" id="KW-1185">Reference proteome</keyword>
<gene>
    <name evidence="1" type="ORF">PXEA_LOCUS1926</name>
</gene>
<dbReference type="Proteomes" id="UP000784294">
    <property type="component" value="Unassembled WGS sequence"/>
</dbReference>
<organism evidence="1 2">
    <name type="scientific">Protopolystoma xenopodis</name>
    <dbReference type="NCBI Taxonomy" id="117903"/>
    <lineage>
        <taxon>Eukaryota</taxon>
        <taxon>Metazoa</taxon>
        <taxon>Spiralia</taxon>
        <taxon>Lophotrochozoa</taxon>
        <taxon>Platyhelminthes</taxon>
        <taxon>Monogenea</taxon>
        <taxon>Polyopisthocotylea</taxon>
        <taxon>Polystomatidea</taxon>
        <taxon>Polystomatidae</taxon>
        <taxon>Protopolystoma</taxon>
    </lineage>
</organism>
<sequence>MANWVILWISQLKIPTFSAERKIKQSLWMEMPPFIGSAFKHYSTMAAGCRYLYLPVSSSGVAIANDRDSRVLWQRGLPVILLLCRQCPMAASRVATCQAQTS</sequence>
<accession>A0A448WCT0</accession>
<evidence type="ECO:0000313" key="1">
    <source>
        <dbReference type="EMBL" id="VEL08486.1"/>
    </source>
</evidence>
<name>A0A448WCT0_9PLAT</name>
<dbReference type="EMBL" id="CAAALY010004100">
    <property type="protein sequence ID" value="VEL08486.1"/>
    <property type="molecule type" value="Genomic_DNA"/>
</dbReference>
<protein>
    <submittedName>
        <fullName evidence="1">Uncharacterized protein</fullName>
    </submittedName>
</protein>